<dbReference type="Proteomes" id="UP000821866">
    <property type="component" value="Chromosome 9"/>
</dbReference>
<dbReference type="PROSITE" id="PS50800">
    <property type="entry name" value="SAP"/>
    <property type="match status" value="1"/>
</dbReference>
<sequence>MADSVDVVDAESVRNMKVADLKKELKARGLSTAGNKSELTERLEAALGLPKVDMSDVQLDGKFTTRFVSLLFVIYRVAAFFCDSVGCNFSLCGRFPHVCTRLHERLLLSQWYQQLPSLPLLSSTT</sequence>
<dbReference type="EMBL" id="JABSTU010000011">
    <property type="protein sequence ID" value="KAH8008843.1"/>
    <property type="molecule type" value="Genomic_DNA"/>
</dbReference>
<organism evidence="4 5">
    <name type="scientific">Rhipicephalus microplus</name>
    <name type="common">Cattle tick</name>
    <name type="synonym">Boophilus microplus</name>
    <dbReference type="NCBI Taxonomy" id="6941"/>
    <lineage>
        <taxon>Eukaryota</taxon>
        <taxon>Metazoa</taxon>
        <taxon>Ecdysozoa</taxon>
        <taxon>Arthropoda</taxon>
        <taxon>Chelicerata</taxon>
        <taxon>Arachnida</taxon>
        <taxon>Acari</taxon>
        <taxon>Parasitiformes</taxon>
        <taxon>Ixodida</taxon>
        <taxon>Ixodoidea</taxon>
        <taxon>Ixodidae</taxon>
        <taxon>Rhipicephalinae</taxon>
        <taxon>Rhipicephalus</taxon>
        <taxon>Boophilus</taxon>
    </lineage>
</organism>
<dbReference type="AlphaFoldDB" id="A0A9J6D436"/>
<dbReference type="VEuPathDB" id="VectorBase:LOC119178156"/>
<evidence type="ECO:0000256" key="2">
    <source>
        <dbReference type="ARBA" id="ARBA00046328"/>
    </source>
</evidence>
<evidence type="ECO:0000313" key="4">
    <source>
        <dbReference type="EMBL" id="KAH8008843.1"/>
    </source>
</evidence>
<comment type="similarity">
    <text evidence="2">Belongs to the SAP domain-containing ribonucleoprotein family.</text>
</comment>
<dbReference type="Pfam" id="PF02037">
    <property type="entry name" value="SAP"/>
    <property type="match status" value="1"/>
</dbReference>
<evidence type="ECO:0000313" key="5">
    <source>
        <dbReference type="Proteomes" id="UP000821866"/>
    </source>
</evidence>
<keyword evidence="5" id="KW-1185">Reference proteome</keyword>
<dbReference type="GO" id="GO:0005634">
    <property type="term" value="C:nucleus"/>
    <property type="evidence" value="ECO:0007669"/>
    <property type="project" value="TreeGrafter"/>
</dbReference>
<evidence type="ECO:0000259" key="3">
    <source>
        <dbReference type="PROSITE" id="PS50800"/>
    </source>
</evidence>
<proteinExistence type="inferred from homology"/>
<evidence type="ECO:0000256" key="1">
    <source>
        <dbReference type="ARBA" id="ARBA00022553"/>
    </source>
</evidence>
<gene>
    <name evidence="4" type="ORF">HPB51_005890</name>
</gene>
<reference evidence="4" key="1">
    <citation type="journal article" date="2020" name="Cell">
        <title>Large-Scale Comparative Analyses of Tick Genomes Elucidate Their Genetic Diversity and Vector Capacities.</title>
        <authorList>
            <consortium name="Tick Genome and Microbiome Consortium (TIGMIC)"/>
            <person name="Jia N."/>
            <person name="Wang J."/>
            <person name="Shi W."/>
            <person name="Du L."/>
            <person name="Sun Y."/>
            <person name="Zhan W."/>
            <person name="Jiang J.F."/>
            <person name="Wang Q."/>
            <person name="Zhang B."/>
            <person name="Ji P."/>
            <person name="Bell-Sakyi L."/>
            <person name="Cui X.M."/>
            <person name="Yuan T.T."/>
            <person name="Jiang B.G."/>
            <person name="Yang W.F."/>
            <person name="Lam T.T."/>
            <person name="Chang Q.C."/>
            <person name="Ding S.J."/>
            <person name="Wang X.J."/>
            <person name="Zhu J.G."/>
            <person name="Ruan X.D."/>
            <person name="Zhao L."/>
            <person name="Wei J.T."/>
            <person name="Ye R.Z."/>
            <person name="Que T.C."/>
            <person name="Du C.H."/>
            <person name="Zhou Y.H."/>
            <person name="Cheng J.X."/>
            <person name="Dai P.F."/>
            <person name="Guo W.B."/>
            <person name="Han X.H."/>
            <person name="Huang E.J."/>
            <person name="Li L.F."/>
            <person name="Wei W."/>
            <person name="Gao Y.C."/>
            <person name="Liu J.Z."/>
            <person name="Shao H.Z."/>
            <person name="Wang X."/>
            <person name="Wang C.C."/>
            <person name="Yang T.C."/>
            <person name="Huo Q.B."/>
            <person name="Li W."/>
            <person name="Chen H.Y."/>
            <person name="Chen S.E."/>
            <person name="Zhou L.G."/>
            <person name="Ni X.B."/>
            <person name="Tian J.H."/>
            <person name="Sheng Y."/>
            <person name="Liu T."/>
            <person name="Pan Y.S."/>
            <person name="Xia L.Y."/>
            <person name="Li J."/>
            <person name="Zhao F."/>
            <person name="Cao W.C."/>
        </authorList>
    </citation>
    <scope>NUCLEOTIDE SEQUENCE</scope>
    <source>
        <strain evidence="4">Rmic-2018</strain>
    </source>
</reference>
<dbReference type="InterPro" id="IPR003034">
    <property type="entry name" value="SAP_dom"/>
</dbReference>
<reference evidence="4" key="2">
    <citation type="submission" date="2021-09" db="EMBL/GenBank/DDBJ databases">
        <authorList>
            <person name="Jia N."/>
            <person name="Wang J."/>
            <person name="Shi W."/>
            <person name="Du L."/>
            <person name="Sun Y."/>
            <person name="Zhan W."/>
            <person name="Jiang J."/>
            <person name="Wang Q."/>
            <person name="Zhang B."/>
            <person name="Ji P."/>
            <person name="Sakyi L.B."/>
            <person name="Cui X."/>
            <person name="Yuan T."/>
            <person name="Jiang B."/>
            <person name="Yang W."/>
            <person name="Lam T.T.-Y."/>
            <person name="Chang Q."/>
            <person name="Ding S."/>
            <person name="Wang X."/>
            <person name="Zhu J."/>
            <person name="Ruan X."/>
            <person name="Zhao L."/>
            <person name="Wei J."/>
            <person name="Que T."/>
            <person name="Du C."/>
            <person name="Cheng J."/>
            <person name="Dai P."/>
            <person name="Han X."/>
            <person name="Huang E."/>
            <person name="Gao Y."/>
            <person name="Liu J."/>
            <person name="Shao H."/>
            <person name="Ye R."/>
            <person name="Li L."/>
            <person name="Wei W."/>
            <person name="Wang X."/>
            <person name="Wang C."/>
            <person name="Huo Q."/>
            <person name="Li W."/>
            <person name="Guo W."/>
            <person name="Chen H."/>
            <person name="Chen S."/>
            <person name="Zhou L."/>
            <person name="Zhou L."/>
            <person name="Ni X."/>
            <person name="Tian J."/>
            <person name="Zhou Y."/>
            <person name="Sheng Y."/>
            <person name="Liu T."/>
            <person name="Pan Y."/>
            <person name="Xia L."/>
            <person name="Li J."/>
            <person name="Zhao F."/>
            <person name="Cao W."/>
        </authorList>
    </citation>
    <scope>NUCLEOTIDE SEQUENCE</scope>
    <source>
        <strain evidence="4">Rmic-2018</strain>
        <tissue evidence="4">Larvae</tissue>
    </source>
</reference>
<accession>A0A9J6D436</accession>
<dbReference type="PANTHER" id="PTHR46551">
    <property type="entry name" value="SAP DOMAIN-CONTAINING RIBONUCLEOPROTEIN"/>
    <property type="match status" value="1"/>
</dbReference>
<dbReference type="SUPFAM" id="SSF68906">
    <property type="entry name" value="SAP domain"/>
    <property type="match status" value="1"/>
</dbReference>
<protein>
    <recommendedName>
        <fullName evidence="3">SAP domain-containing protein</fullName>
    </recommendedName>
</protein>
<comment type="caution">
    <text evidence="4">The sequence shown here is derived from an EMBL/GenBank/DDBJ whole genome shotgun (WGS) entry which is preliminary data.</text>
</comment>
<dbReference type="SMART" id="SM00513">
    <property type="entry name" value="SAP"/>
    <property type="match status" value="1"/>
</dbReference>
<name>A0A9J6D436_RHIMP</name>
<dbReference type="InterPro" id="IPR052240">
    <property type="entry name" value="SAP_domain_ribonucleoprotein"/>
</dbReference>
<dbReference type="GO" id="GO:0016973">
    <property type="term" value="P:poly(A)+ mRNA export from nucleus"/>
    <property type="evidence" value="ECO:0007669"/>
    <property type="project" value="TreeGrafter"/>
</dbReference>
<dbReference type="Gene3D" id="1.10.720.30">
    <property type="entry name" value="SAP domain"/>
    <property type="match status" value="1"/>
</dbReference>
<dbReference type="InterPro" id="IPR036361">
    <property type="entry name" value="SAP_dom_sf"/>
</dbReference>
<feature type="domain" description="SAP" evidence="3">
    <location>
        <begin position="13"/>
        <end position="47"/>
    </location>
</feature>
<dbReference type="PANTHER" id="PTHR46551:SF1">
    <property type="entry name" value="SAP DOMAIN-CONTAINING RIBONUCLEOPROTEIN"/>
    <property type="match status" value="1"/>
</dbReference>
<keyword evidence="1" id="KW-0597">Phosphoprotein</keyword>